<keyword evidence="1" id="KW-0805">Transcription regulation</keyword>
<dbReference type="Pfam" id="PF01037">
    <property type="entry name" value="AsnC_trans_reg"/>
    <property type="match status" value="1"/>
</dbReference>
<dbReference type="GO" id="GO:0043200">
    <property type="term" value="P:response to amino acid"/>
    <property type="evidence" value="ECO:0007669"/>
    <property type="project" value="TreeGrafter"/>
</dbReference>
<dbReference type="GO" id="GO:0043565">
    <property type="term" value="F:sequence-specific DNA binding"/>
    <property type="evidence" value="ECO:0007669"/>
    <property type="project" value="InterPro"/>
</dbReference>
<gene>
    <name evidence="5" type="ORF">ABWK59_31710</name>
</gene>
<dbReference type="InterPro" id="IPR036388">
    <property type="entry name" value="WH-like_DNA-bd_sf"/>
</dbReference>
<keyword evidence="3" id="KW-0804">Transcription</keyword>
<dbReference type="PRINTS" id="PR00033">
    <property type="entry name" value="HTHASNC"/>
</dbReference>
<dbReference type="InterPro" id="IPR011008">
    <property type="entry name" value="Dimeric_a/b-barrel"/>
</dbReference>
<feature type="domain" description="HTH asnC-type" evidence="4">
    <location>
        <begin position="1"/>
        <end position="62"/>
    </location>
</feature>
<dbReference type="PANTHER" id="PTHR30154">
    <property type="entry name" value="LEUCINE-RESPONSIVE REGULATORY PROTEIN"/>
    <property type="match status" value="1"/>
</dbReference>
<dbReference type="Gene3D" id="1.10.10.10">
    <property type="entry name" value="Winged helix-like DNA-binding domain superfamily/Winged helix DNA-binding domain"/>
    <property type="match status" value="1"/>
</dbReference>
<dbReference type="CDD" id="cd00090">
    <property type="entry name" value="HTH_ARSR"/>
    <property type="match status" value="1"/>
</dbReference>
<dbReference type="Gene3D" id="3.30.70.920">
    <property type="match status" value="1"/>
</dbReference>
<dbReference type="AlphaFoldDB" id="A0AAU8K387"/>
<evidence type="ECO:0000313" key="5">
    <source>
        <dbReference type="EMBL" id="XCM83165.1"/>
    </source>
</evidence>
<proteinExistence type="predicted"/>
<keyword evidence="2" id="KW-0238">DNA-binding</keyword>
<dbReference type="InterPro" id="IPR019887">
    <property type="entry name" value="Tscrpt_reg_AsnC/Lrp_C"/>
</dbReference>
<dbReference type="SUPFAM" id="SSF46785">
    <property type="entry name" value="Winged helix' DNA-binding domain"/>
    <property type="match status" value="1"/>
</dbReference>
<accession>A0AAU8K387</accession>
<sequence length="163" mass="18370">MDAVDLQIVRELQQDGRISNQDLADRVRLSPSPCLRRVRRLEEAGLIRGYTAIVDQAAFGLPITVFVRIRLERHTAETVRVFEEHVAGIEHVQDCYLMTGSSDYLLRVVIESLGAYEQLVRDRVHAIPGIAAIESSFAYSRVKQSLVYPRPTPPKPTPWTATS</sequence>
<reference evidence="5" key="1">
    <citation type="submission" date="2024-06" db="EMBL/GenBank/DDBJ databases">
        <title>The genome sequences of Kitasatospora sp. strain HUAS MG31.</title>
        <authorList>
            <person name="Mo P."/>
        </authorList>
    </citation>
    <scope>NUCLEOTIDE SEQUENCE</scope>
    <source>
        <strain evidence="5">HUAS MG31</strain>
    </source>
</reference>
<dbReference type="KEGG" id="kcm:ABWK59_31710"/>
<organism evidence="5">
    <name type="scientific">Kitasatospora camelliae</name>
    <dbReference type="NCBI Taxonomy" id="3156397"/>
    <lineage>
        <taxon>Bacteria</taxon>
        <taxon>Bacillati</taxon>
        <taxon>Actinomycetota</taxon>
        <taxon>Actinomycetes</taxon>
        <taxon>Kitasatosporales</taxon>
        <taxon>Streptomycetaceae</taxon>
        <taxon>Kitasatospora</taxon>
    </lineage>
</organism>
<dbReference type="RefSeq" id="WP_354644100.1">
    <property type="nucleotide sequence ID" value="NZ_CP159872.1"/>
</dbReference>
<dbReference type="InterPro" id="IPR036390">
    <property type="entry name" value="WH_DNA-bd_sf"/>
</dbReference>
<dbReference type="InterPro" id="IPR019888">
    <property type="entry name" value="Tscrpt_reg_AsnC-like"/>
</dbReference>
<dbReference type="InterPro" id="IPR000485">
    <property type="entry name" value="AsnC-type_HTH_dom"/>
</dbReference>
<dbReference type="GO" id="GO:0005829">
    <property type="term" value="C:cytosol"/>
    <property type="evidence" value="ECO:0007669"/>
    <property type="project" value="TreeGrafter"/>
</dbReference>
<evidence type="ECO:0000259" key="4">
    <source>
        <dbReference type="PROSITE" id="PS50956"/>
    </source>
</evidence>
<name>A0AAU8K387_9ACTN</name>
<protein>
    <submittedName>
        <fullName evidence="5">Lrp/AsnC family transcriptional regulator</fullName>
    </submittedName>
</protein>
<dbReference type="PROSITE" id="PS50956">
    <property type="entry name" value="HTH_ASNC_2"/>
    <property type="match status" value="1"/>
</dbReference>
<dbReference type="EMBL" id="CP159872">
    <property type="protein sequence ID" value="XCM83165.1"/>
    <property type="molecule type" value="Genomic_DNA"/>
</dbReference>
<dbReference type="FunFam" id="1.10.10.10:FF:000186">
    <property type="entry name" value="AsnC family transcriptional regulator"/>
    <property type="match status" value="1"/>
</dbReference>
<dbReference type="SUPFAM" id="SSF54909">
    <property type="entry name" value="Dimeric alpha+beta barrel"/>
    <property type="match status" value="1"/>
</dbReference>
<evidence type="ECO:0000256" key="3">
    <source>
        <dbReference type="ARBA" id="ARBA00023163"/>
    </source>
</evidence>
<evidence type="ECO:0000256" key="2">
    <source>
        <dbReference type="ARBA" id="ARBA00023125"/>
    </source>
</evidence>
<dbReference type="Pfam" id="PF13412">
    <property type="entry name" value="HTH_24"/>
    <property type="match status" value="1"/>
</dbReference>
<evidence type="ECO:0000256" key="1">
    <source>
        <dbReference type="ARBA" id="ARBA00023015"/>
    </source>
</evidence>
<dbReference type="InterPro" id="IPR011991">
    <property type="entry name" value="ArsR-like_HTH"/>
</dbReference>
<dbReference type="SMART" id="SM00344">
    <property type="entry name" value="HTH_ASNC"/>
    <property type="match status" value="1"/>
</dbReference>
<dbReference type="PANTHER" id="PTHR30154:SF34">
    <property type="entry name" value="TRANSCRIPTIONAL REGULATOR AZLB"/>
    <property type="match status" value="1"/>
</dbReference>